<dbReference type="EnsemblPlants" id="evm.model.03.679">
    <property type="protein sequence ID" value="cds.evm.model.03.679"/>
    <property type="gene ID" value="evm.TU.03.679"/>
</dbReference>
<evidence type="ECO:0000256" key="1">
    <source>
        <dbReference type="SAM" id="Coils"/>
    </source>
</evidence>
<proteinExistence type="predicted"/>
<keyword evidence="4" id="KW-1185">Reference proteome</keyword>
<evidence type="ECO:0000313" key="4">
    <source>
        <dbReference type="Proteomes" id="UP000596661"/>
    </source>
</evidence>
<keyword evidence="1" id="KW-0175">Coiled coil</keyword>
<feature type="region of interest" description="Disordered" evidence="2">
    <location>
        <begin position="1"/>
        <end position="88"/>
    </location>
</feature>
<evidence type="ECO:0000256" key="2">
    <source>
        <dbReference type="SAM" id="MobiDB-lite"/>
    </source>
</evidence>
<protein>
    <submittedName>
        <fullName evidence="3">Uncharacterized protein</fullName>
    </submittedName>
</protein>
<dbReference type="Proteomes" id="UP000596661">
    <property type="component" value="Chromosome 3"/>
</dbReference>
<dbReference type="AlphaFoldDB" id="A0A803P9Y3"/>
<dbReference type="Gramene" id="evm.model.03.679">
    <property type="protein sequence ID" value="cds.evm.model.03.679"/>
    <property type="gene ID" value="evm.TU.03.679"/>
</dbReference>
<dbReference type="EMBL" id="UZAU01000264">
    <property type="status" value="NOT_ANNOTATED_CDS"/>
    <property type="molecule type" value="Genomic_DNA"/>
</dbReference>
<feature type="coiled-coil region" evidence="1">
    <location>
        <begin position="246"/>
        <end position="280"/>
    </location>
</feature>
<name>A0A803P9Y3_CANSA</name>
<reference evidence="3" key="2">
    <citation type="submission" date="2021-03" db="UniProtKB">
        <authorList>
            <consortium name="EnsemblPlants"/>
        </authorList>
    </citation>
    <scope>IDENTIFICATION</scope>
</reference>
<reference evidence="3" key="1">
    <citation type="submission" date="2018-11" db="EMBL/GenBank/DDBJ databases">
        <authorList>
            <person name="Grassa J C."/>
        </authorList>
    </citation>
    <scope>NUCLEOTIDE SEQUENCE [LARGE SCALE GENOMIC DNA]</scope>
</reference>
<evidence type="ECO:0000313" key="3">
    <source>
        <dbReference type="EnsemblPlants" id="cds.evm.model.03.679"/>
    </source>
</evidence>
<accession>A0A803P9Y3</accession>
<sequence length="296" mass="33456">MGLVNDFLGNITARTKEAKDDAKPYKGKGMSKTSSQNGVKESPPPAKVPLSTQHVIVVEVDSEDDGGDDRSVFNRKRPKSSIDNKGKWKKRATERETCLTREVKLIVQKKFEAEATKVLQQTKVIATRHKAELVDLAVRFGVFLILSSTKAQTQTKELVEKQVKERLESGLNKALASYKEEVWTLQKHGDGYKANYQNYQAQVYLLDTRVEASKNEVFTKLAEVEVDMIPKLTHAEDGFLEVERKIVAKKEAKKQVELDLAKLKAANNMVKEELATTMAERVEEFFNIFVANFHLL</sequence>
<feature type="compositionally biased region" description="Basic and acidic residues" evidence="2">
    <location>
        <begin position="14"/>
        <end position="24"/>
    </location>
</feature>
<organism evidence="3 4">
    <name type="scientific">Cannabis sativa</name>
    <name type="common">Hemp</name>
    <name type="synonym">Marijuana</name>
    <dbReference type="NCBI Taxonomy" id="3483"/>
    <lineage>
        <taxon>Eukaryota</taxon>
        <taxon>Viridiplantae</taxon>
        <taxon>Streptophyta</taxon>
        <taxon>Embryophyta</taxon>
        <taxon>Tracheophyta</taxon>
        <taxon>Spermatophyta</taxon>
        <taxon>Magnoliopsida</taxon>
        <taxon>eudicotyledons</taxon>
        <taxon>Gunneridae</taxon>
        <taxon>Pentapetalae</taxon>
        <taxon>rosids</taxon>
        <taxon>fabids</taxon>
        <taxon>Rosales</taxon>
        <taxon>Cannabaceae</taxon>
        <taxon>Cannabis</taxon>
    </lineage>
</organism>